<name>A0A9P0TRV3_PIEBR</name>
<dbReference type="GO" id="GO:0005739">
    <property type="term" value="C:mitochondrion"/>
    <property type="evidence" value="ECO:0007669"/>
    <property type="project" value="TreeGrafter"/>
</dbReference>
<dbReference type="InterPro" id="IPR051205">
    <property type="entry name" value="UbiH/COQ6_monooxygenase"/>
</dbReference>
<proteinExistence type="predicted"/>
<keyword evidence="2" id="KW-1185">Reference proteome</keyword>
<protein>
    <recommendedName>
        <fullName evidence="3">Ubiquinone biosynthesis monooxygenase COQ6</fullName>
    </recommendedName>
</protein>
<sequence length="214" mass="24028">MLVNVIMKKNCLFIAHFKNNIKLLSSARRYSTKNDEKLKGKYDVIIAGGGMVGCTLACAMGKNSLLSNLKILLLEGSPNKKYELTPQYSNRVVALNQNTKSLMNSINVWEHVEAMRLQPVRHMQVWDACSDAMITFSSTDILDDDVAYIVENDVLLHAVTKELNKSKNIETVYQAKIAGYQLSQSQLSHENIVKMSNGDIYSCDLLVSEFKFIA</sequence>
<comment type="caution">
    <text evidence="1">The sequence shown here is derived from an EMBL/GenBank/DDBJ whole genome shotgun (WGS) entry which is preliminary data.</text>
</comment>
<dbReference type="PANTHER" id="PTHR43876:SF7">
    <property type="entry name" value="UBIQUINONE BIOSYNTHESIS MONOOXYGENASE COQ6, MITOCHONDRIAL"/>
    <property type="match status" value="1"/>
</dbReference>
<gene>
    <name evidence="1" type="ORF">PIBRA_LOCUS12642</name>
</gene>
<dbReference type="InterPro" id="IPR036188">
    <property type="entry name" value="FAD/NAD-bd_sf"/>
</dbReference>
<dbReference type="AlphaFoldDB" id="A0A9P0TRV3"/>
<dbReference type="SUPFAM" id="SSF51905">
    <property type="entry name" value="FAD/NAD(P)-binding domain"/>
    <property type="match status" value="1"/>
</dbReference>
<evidence type="ECO:0008006" key="3">
    <source>
        <dbReference type="Google" id="ProtNLM"/>
    </source>
</evidence>
<accession>A0A9P0TRV3</accession>
<dbReference type="Gene3D" id="3.50.50.60">
    <property type="entry name" value="FAD/NAD(P)-binding domain"/>
    <property type="match status" value="1"/>
</dbReference>
<dbReference type="EMBL" id="CALOZG010000085">
    <property type="protein sequence ID" value="CAH4036900.1"/>
    <property type="molecule type" value="Genomic_DNA"/>
</dbReference>
<dbReference type="Proteomes" id="UP001152562">
    <property type="component" value="Unassembled WGS sequence"/>
</dbReference>
<organism evidence="1 2">
    <name type="scientific">Pieris brassicae</name>
    <name type="common">White butterfly</name>
    <name type="synonym">Large white butterfly</name>
    <dbReference type="NCBI Taxonomy" id="7116"/>
    <lineage>
        <taxon>Eukaryota</taxon>
        <taxon>Metazoa</taxon>
        <taxon>Ecdysozoa</taxon>
        <taxon>Arthropoda</taxon>
        <taxon>Hexapoda</taxon>
        <taxon>Insecta</taxon>
        <taxon>Pterygota</taxon>
        <taxon>Neoptera</taxon>
        <taxon>Endopterygota</taxon>
        <taxon>Lepidoptera</taxon>
        <taxon>Glossata</taxon>
        <taxon>Ditrysia</taxon>
        <taxon>Papilionoidea</taxon>
        <taxon>Pieridae</taxon>
        <taxon>Pierinae</taxon>
        <taxon>Pieris</taxon>
    </lineage>
</organism>
<evidence type="ECO:0000313" key="1">
    <source>
        <dbReference type="EMBL" id="CAH4036900.1"/>
    </source>
</evidence>
<evidence type="ECO:0000313" key="2">
    <source>
        <dbReference type="Proteomes" id="UP001152562"/>
    </source>
</evidence>
<dbReference type="PANTHER" id="PTHR43876">
    <property type="entry name" value="UBIQUINONE BIOSYNTHESIS MONOOXYGENASE COQ6, MITOCHONDRIAL"/>
    <property type="match status" value="1"/>
</dbReference>
<reference evidence="1" key="1">
    <citation type="submission" date="2022-05" db="EMBL/GenBank/DDBJ databases">
        <authorList>
            <person name="Okamura Y."/>
        </authorList>
    </citation>
    <scope>NUCLEOTIDE SEQUENCE</scope>
</reference>